<accession>A0A517NMV7</accession>
<name>A0A517NMV7_9BACT</name>
<sequence length="443" mass="48875">MIVHRQSLPYSSHAQRTPILPSVSVSSVVSFAILLALSSMAFADDIQTSPKELYEIAADLENPRFGVRESASRRLKLAGKSALPVLKSTIETGSLESVSRSLEILRLIHLRSNQQVSHEASAIIHSLSDLTTNATSQRTIDTIALVRNRWAQSAKQQLQELGVDFKYRSFVTVTIEKEWAGTDRDLRLLQYISGLGTLNISKSPIRDNGLPEIATLPDLQTLRVRIQGSGLIHLRHLPSLTFLSLKYSQLAPDALAGLTGCEKLQSLGLDDTNVTDAAIACLPTLPNLRDLWLNGTRVTHRGLAQVKRMPKIRKLILTGLDLKGPGLFHLTEMPTLEYISLKHSTCDDSCLRAISRLTQVKSLGLDDTQVTDAGMAQLDTLTFSLETLWLTNDNISDESIQHLEKLVAMKQLYLTGTQVTPQGLAEIRNSLPDCRVTFEPSSK</sequence>
<evidence type="ECO:0000313" key="2">
    <source>
        <dbReference type="Proteomes" id="UP000319817"/>
    </source>
</evidence>
<dbReference type="EMBL" id="CP036526">
    <property type="protein sequence ID" value="QDT08447.1"/>
    <property type="molecule type" value="Genomic_DNA"/>
</dbReference>
<organism evidence="1 2">
    <name type="scientific">Stieleria marina</name>
    <dbReference type="NCBI Taxonomy" id="1930275"/>
    <lineage>
        <taxon>Bacteria</taxon>
        <taxon>Pseudomonadati</taxon>
        <taxon>Planctomycetota</taxon>
        <taxon>Planctomycetia</taxon>
        <taxon>Pirellulales</taxon>
        <taxon>Pirellulaceae</taxon>
        <taxon>Stieleria</taxon>
    </lineage>
</organism>
<dbReference type="Gene3D" id="3.80.10.10">
    <property type="entry name" value="Ribonuclease Inhibitor"/>
    <property type="match status" value="2"/>
</dbReference>
<dbReference type="Proteomes" id="UP000319817">
    <property type="component" value="Chromosome"/>
</dbReference>
<keyword evidence="2" id="KW-1185">Reference proteome</keyword>
<dbReference type="SUPFAM" id="SSF52047">
    <property type="entry name" value="RNI-like"/>
    <property type="match status" value="1"/>
</dbReference>
<evidence type="ECO:0000313" key="1">
    <source>
        <dbReference type="EMBL" id="QDT08447.1"/>
    </source>
</evidence>
<proteinExistence type="predicted"/>
<dbReference type="GO" id="GO:0019005">
    <property type="term" value="C:SCF ubiquitin ligase complex"/>
    <property type="evidence" value="ECO:0007669"/>
    <property type="project" value="TreeGrafter"/>
</dbReference>
<dbReference type="PANTHER" id="PTHR13318">
    <property type="entry name" value="PARTNER OF PAIRED, ISOFORM B-RELATED"/>
    <property type="match status" value="1"/>
</dbReference>
<dbReference type="InterPro" id="IPR032675">
    <property type="entry name" value="LRR_dom_sf"/>
</dbReference>
<dbReference type="AlphaFoldDB" id="A0A517NMV7"/>
<reference evidence="1 2" key="1">
    <citation type="submission" date="2019-02" db="EMBL/GenBank/DDBJ databases">
        <title>Deep-cultivation of Planctomycetes and their phenomic and genomic characterization uncovers novel biology.</title>
        <authorList>
            <person name="Wiegand S."/>
            <person name="Jogler M."/>
            <person name="Boedeker C."/>
            <person name="Pinto D."/>
            <person name="Vollmers J."/>
            <person name="Rivas-Marin E."/>
            <person name="Kohn T."/>
            <person name="Peeters S.H."/>
            <person name="Heuer A."/>
            <person name="Rast P."/>
            <person name="Oberbeckmann S."/>
            <person name="Bunk B."/>
            <person name="Jeske O."/>
            <person name="Meyerdierks A."/>
            <person name="Storesund J.E."/>
            <person name="Kallscheuer N."/>
            <person name="Luecker S."/>
            <person name="Lage O.M."/>
            <person name="Pohl T."/>
            <person name="Merkel B.J."/>
            <person name="Hornburger P."/>
            <person name="Mueller R.-W."/>
            <person name="Bruemmer F."/>
            <person name="Labrenz M."/>
            <person name="Spormann A.M."/>
            <person name="Op den Camp H."/>
            <person name="Overmann J."/>
            <person name="Amann R."/>
            <person name="Jetten M.S.M."/>
            <person name="Mascher T."/>
            <person name="Medema M.H."/>
            <person name="Devos D.P."/>
            <person name="Kaster A.-K."/>
            <person name="Ovreas L."/>
            <person name="Rohde M."/>
            <person name="Galperin M.Y."/>
            <person name="Jogler C."/>
        </authorList>
    </citation>
    <scope>NUCLEOTIDE SEQUENCE [LARGE SCALE GENOMIC DNA]</scope>
    <source>
        <strain evidence="1 2">K23_9</strain>
    </source>
</reference>
<dbReference type="GO" id="GO:0031146">
    <property type="term" value="P:SCF-dependent proteasomal ubiquitin-dependent protein catabolic process"/>
    <property type="evidence" value="ECO:0007669"/>
    <property type="project" value="TreeGrafter"/>
</dbReference>
<gene>
    <name evidence="1" type="ORF">K239x_03860</name>
</gene>
<protein>
    <submittedName>
        <fullName evidence="1">Leucine Rich repeats (2 copies)</fullName>
    </submittedName>
</protein>